<sequence>MNRRFQTLAILIPSAAATLGIAHLIQRLRKSPSNESD</sequence>
<dbReference type="Proteomes" id="UP000676336">
    <property type="component" value="Unassembled WGS sequence"/>
</dbReference>
<protein>
    <submittedName>
        <fullName evidence="1">Uncharacterized protein</fullName>
    </submittedName>
</protein>
<dbReference type="EMBL" id="CAJOBI010330547">
    <property type="protein sequence ID" value="CAF5197838.1"/>
    <property type="molecule type" value="Genomic_DNA"/>
</dbReference>
<proteinExistence type="predicted"/>
<organism evidence="1 2">
    <name type="scientific">Rotaria magnacalcarata</name>
    <dbReference type="NCBI Taxonomy" id="392030"/>
    <lineage>
        <taxon>Eukaryota</taxon>
        <taxon>Metazoa</taxon>
        <taxon>Spiralia</taxon>
        <taxon>Gnathifera</taxon>
        <taxon>Rotifera</taxon>
        <taxon>Eurotatoria</taxon>
        <taxon>Bdelloidea</taxon>
        <taxon>Philodinida</taxon>
        <taxon>Philodinidae</taxon>
        <taxon>Rotaria</taxon>
    </lineage>
</organism>
<reference evidence="1" key="1">
    <citation type="submission" date="2021-02" db="EMBL/GenBank/DDBJ databases">
        <authorList>
            <person name="Nowell W R."/>
        </authorList>
    </citation>
    <scope>NUCLEOTIDE SEQUENCE</scope>
</reference>
<accession>A0A8S3ICD4</accession>
<comment type="caution">
    <text evidence="1">The sequence shown here is derived from an EMBL/GenBank/DDBJ whole genome shotgun (WGS) entry which is preliminary data.</text>
</comment>
<evidence type="ECO:0000313" key="2">
    <source>
        <dbReference type="Proteomes" id="UP000676336"/>
    </source>
</evidence>
<gene>
    <name evidence="1" type="ORF">SMN809_LOCUS74619</name>
</gene>
<feature type="non-terminal residue" evidence="1">
    <location>
        <position position="37"/>
    </location>
</feature>
<dbReference type="AlphaFoldDB" id="A0A8S3ICD4"/>
<name>A0A8S3ICD4_9BILA</name>
<evidence type="ECO:0000313" key="1">
    <source>
        <dbReference type="EMBL" id="CAF5197838.1"/>
    </source>
</evidence>